<evidence type="ECO:0000259" key="1">
    <source>
        <dbReference type="Pfam" id="PF01814"/>
    </source>
</evidence>
<dbReference type="GO" id="GO:0005886">
    <property type="term" value="C:plasma membrane"/>
    <property type="evidence" value="ECO:0007669"/>
    <property type="project" value="TreeGrafter"/>
</dbReference>
<protein>
    <submittedName>
        <fullName evidence="3">Cation-binding protein</fullName>
    </submittedName>
</protein>
<dbReference type="EMBL" id="CP007026">
    <property type="protein sequence ID" value="AJA92294.1"/>
    <property type="molecule type" value="Genomic_DNA"/>
</dbReference>
<dbReference type="Pfam" id="PF01814">
    <property type="entry name" value="Hemerythrin"/>
    <property type="match status" value="1"/>
</dbReference>
<dbReference type="EMBL" id="LXWN01000001">
    <property type="protein sequence ID" value="PTL88137.1"/>
    <property type="molecule type" value="Genomic_DNA"/>
</dbReference>
<dbReference type="RefSeq" id="WP_048105490.1">
    <property type="nucleotide sequence ID" value="NZ_CP007026.1"/>
</dbReference>
<dbReference type="OrthoDB" id="131831at2157"/>
<dbReference type="PANTHER" id="PTHR39966:SF1">
    <property type="entry name" value="HEMERYTHRIN-LIKE DOMAIN-CONTAINING PROTEIN"/>
    <property type="match status" value="1"/>
</dbReference>
<dbReference type="PANTHER" id="PTHR39966">
    <property type="entry name" value="BLL2471 PROTEIN-RELATED"/>
    <property type="match status" value="1"/>
</dbReference>
<organism evidence="2 4">
    <name type="scientific">Candidatus Nitrosopelagicus brevis</name>
    <dbReference type="NCBI Taxonomy" id="1410606"/>
    <lineage>
        <taxon>Archaea</taxon>
        <taxon>Nitrososphaerota</taxon>
    </lineage>
</organism>
<dbReference type="AlphaFoldDB" id="A0A0A7UZR8"/>
<dbReference type="KEGG" id="nbv:T478_0902"/>
<evidence type="ECO:0000313" key="4">
    <source>
        <dbReference type="Proteomes" id="UP000030944"/>
    </source>
</evidence>
<proteinExistence type="predicted"/>
<dbReference type="Gene3D" id="1.20.120.520">
    <property type="entry name" value="nmb1532 protein domain like"/>
    <property type="match status" value="1"/>
</dbReference>
<dbReference type="InterPro" id="IPR012312">
    <property type="entry name" value="Hemerythrin-like"/>
</dbReference>
<keyword evidence="5" id="KW-1185">Reference proteome</keyword>
<evidence type="ECO:0000313" key="3">
    <source>
        <dbReference type="EMBL" id="PTL88137.1"/>
    </source>
</evidence>
<dbReference type="GeneID" id="24816793"/>
<gene>
    <name evidence="3" type="ORF">A7X95_02380</name>
    <name evidence="2" type="ORF">T478_0902</name>
</gene>
<sequence length="184" mass="21202">MSTQSLRKDHKLIEKVLQALDATIKLLKDGKQIPEEILSPTLDFTQNFTDVCHHGKEEEALFPALEKAGMPTTMGPIHMMLLDHKRTKEIAEHISLASKKYLENGDSAYLIETLELYVQHVTEHLWKENNRLFMMADARLNDATNEIDKNMDDIEERKLSELGKTRSHYESLVDELEKNVSEIN</sequence>
<reference evidence="5" key="2">
    <citation type="submission" date="2016-05" db="EMBL/GenBank/DDBJ databases">
        <authorList>
            <person name="Dupont C."/>
            <person name="Santoro A."/>
        </authorList>
    </citation>
    <scope>NUCLEOTIDE SEQUENCE [LARGE SCALE GENOMIC DNA]</scope>
    <source>
        <strain evidence="5">U25</strain>
    </source>
</reference>
<reference evidence="2 4" key="1">
    <citation type="journal article" date="2015" name="Proc. Natl. Acad. Sci. U.S.A.">
        <title>Genomic and proteomic characterization of "Candidatus Nitrosopelagicus brevis": An ammonia-oxidizing archaeon from the open ocean.</title>
        <authorList>
            <person name="Santoro A.E."/>
            <person name="Dupont C.L."/>
            <person name="Richter R.A."/>
            <person name="Craig M.T."/>
            <person name="Carini P."/>
            <person name="McIlvin M.R."/>
            <person name="Yang Y."/>
            <person name="Orsi W.D."/>
            <person name="Moran D.M."/>
            <person name="Saito M.A."/>
        </authorList>
    </citation>
    <scope>NUCLEOTIDE SEQUENCE [LARGE SCALE GENOMIC DNA]</scope>
    <source>
        <strain evidence="2">CN25</strain>
        <strain evidence="4">V2</strain>
    </source>
</reference>
<dbReference type="Proteomes" id="UP000241022">
    <property type="component" value="Unassembled WGS sequence"/>
</dbReference>
<reference evidence="3 5" key="4">
    <citation type="submission" date="2018-04" db="EMBL/GenBank/DDBJ databases">
        <title>Transcriptomics of ammonia oxidizing archaea.</title>
        <authorList>
            <person name="Carini P."/>
        </authorList>
    </citation>
    <scope>NUCLEOTIDE SEQUENCE [LARGE SCALE GENOMIC DNA]</scope>
    <source>
        <strain evidence="3 5">U25</strain>
    </source>
</reference>
<dbReference type="HOGENOM" id="CLU_095978_2_0_2"/>
<feature type="domain" description="Hemerythrin-like" evidence="1">
    <location>
        <begin position="4"/>
        <end position="136"/>
    </location>
</feature>
<evidence type="ECO:0000313" key="5">
    <source>
        <dbReference type="Proteomes" id="UP000241022"/>
    </source>
</evidence>
<dbReference type="STRING" id="1410606.T478_0902"/>
<dbReference type="Proteomes" id="UP000030944">
    <property type="component" value="Chromosome"/>
</dbReference>
<name>A0A0A7UZR8_9ARCH</name>
<reference evidence="3" key="3">
    <citation type="submission" date="2016-05" db="EMBL/GenBank/DDBJ databases">
        <authorList>
            <person name="Lavstsen T."/>
            <person name="Jespersen J.S."/>
        </authorList>
    </citation>
    <scope>NUCLEOTIDE SEQUENCE [LARGE SCALE GENOMIC DNA]</scope>
    <source>
        <strain evidence="3">U25</strain>
    </source>
</reference>
<evidence type="ECO:0000313" key="2">
    <source>
        <dbReference type="EMBL" id="AJA92294.1"/>
    </source>
</evidence>
<accession>A0A0A7UZR8</accession>